<dbReference type="Pfam" id="PF00060">
    <property type="entry name" value="Lig_chan"/>
    <property type="match status" value="1"/>
</dbReference>
<organism evidence="11">
    <name type="scientific">Timema shepardi</name>
    <name type="common">Walking stick</name>
    <dbReference type="NCBI Taxonomy" id="629360"/>
    <lineage>
        <taxon>Eukaryota</taxon>
        <taxon>Metazoa</taxon>
        <taxon>Ecdysozoa</taxon>
        <taxon>Arthropoda</taxon>
        <taxon>Hexapoda</taxon>
        <taxon>Insecta</taxon>
        <taxon>Pterygota</taxon>
        <taxon>Neoptera</taxon>
        <taxon>Polyneoptera</taxon>
        <taxon>Phasmatodea</taxon>
        <taxon>Timematodea</taxon>
        <taxon>Timematoidea</taxon>
        <taxon>Timematidae</taxon>
        <taxon>Timema</taxon>
    </lineage>
</organism>
<evidence type="ECO:0000256" key="1">
    <source>
        <dbReference type="ARBA" id="ARBA00004651"/>
    </source>
</evidence>
<dbReference type="GO" id="GO:0015276">
    <property type="term" value="F:ligand-gated monoatomic ion channel activity"/>
    <property type="evidence" value="ECO:0007669"/>
    <property type="project" value="InterPro"/>
</dbReference>
<reference evidence="11" key="1">
    <citation type="submission" date="2020-11" db="EMBL/GenBank/DDBJ databases">
        <authorList>
            <person name="Tran Van P."/>
        </authorList>
    </citation>
    <scope>NUCLEOTIDE SEQUENCE</scope>
</reference>
<evidence type="ECO:0000256" key="9">
    <source>
        <dbReference type="SAM" id="Phobius"/>
    </source>
</evidence>
<keyword evidence="8" id="KW-0325">Glycoprotein</keyword>
<sequence>MDCATFLTKTSLALPRYRAIMGPFRWSVWLALLLTYLFAIFPLAFSHRHTLRHLLTNPGEIENMFWYVFGTFTNCFTFSSKESWSGTNKNATRMFIGWYWVFSIIITACYTGSIIAFVTLPVFPAVVDTPRQLLEGGYMIGALGNGDWQRWYNNSNEPLVNKLLYKMEYLTDVLDGLNNVIKSYNVPYAFLGSKDLMDYTIRSNFTGRPSKHTRGVLLTVQTSFKISGNHGRSRITTAPLAQKYSQNSLTRVACLPPKTHKTPNSGDPGHNACPLKLTKLQTRVTQVIMPVP</sequence>
<evidence type="ECO:0000256" key="4">
    <source>
        <dbReference type="ARBA" id="ARBA00022692"/>
    </source>
</evidence>
<evidence type="ECO:0000256" key="6">
    <source>
        <dbReference type="ARBA" id="ARBA00023136"/>
    </source>
</evidence>
<feature type="domain" description="Ionotropic glutamate receptor C-terminal" evidence="10">
    <location>
        <begin position="26"/>
        <end position="136"/>
    </location>
</feature>
<accession>A0A7R9G4A1</accession>
<dbReference type="EMBL" id="OC007154">
    <property type="protein sequence ID" value="CAD7266538.1"/>
    <property type="molecule type" value="Genomic_DNA"/>
</dbReference>
<evidence type="ECO:0000256" key="5">
    <source>
        <dbReference type="ARBA" id="ARBA00022989"/>
    </source>
</evidence>
<comment type="similarity">
    <text evidence="2">Belongs to the glutamate-gated ion channel (TC 1.A.10.1) family.</text>
</comment>
<keyword evidence="6 9" id="KW-0472">Membrane</keyword>
<gene>
    <name evidence="11" type="ORF">TSIB3V08_LOCUS10555</name>
</gene>
<evidence type="ECO:0000256" key="7">
    <source>
        <dbReference type="ARBA" id="ARBA00023170"/>
    </source>
</evidence>
<keyword evidence="5 9" id="KW-1133">Transmembrane helix</keyword>
<keyword evidence="4 9" id="KW-0812">Transmembrane</keyword>
<name>A0A7R9G4A1_TIMSH</name>
<protein>
    <recommendedName>
        <fullName evidence="10">Ionotropic glutamate receptor C-terminal domain-containing protein</fullName>
    </recommendedName>
</protein>
<keyword evidence="7" id="KW-0675">Receptor</keyword>
<evidence type="ECO:0000256" key="2">
    <source>
        <dbReference type="ARBA" id="ARBA00008685"/>
    </source>
</evidence>
<evidence type="ECO:0000256" key="3">
    <source>
        <dbReference type="ARBA" id="ARBA00022475"/>
    </source>
</evidence>
<feature type="transmembrane region" description="Helical" evidence="9">
    <location>
        <begin position="96"/>
        <end position="123"/>
    </location>
</feature>
<dbReference type="Gene3D" id="1.10.287.70">
    <property type="match status" value="1"/>
</dbReference>
<dbReference type="GO" id="GO:0050906">
    <property type="term" value="P:detection of stimulus involved in sensory perception"/>
    <property type="evidence" value="ECO:0007669"/>
    <property type="project" value="UniProtKB-ARBA"/>
</dbReference>
<dbReference type="InterPro" id="IPR001320">
    <property type="entry name" value="Iontro_rcpt_C"/>
</dbReference>
<feature type="transmembrane region" description="Helical" evidence="9">
    <location>
        <begin position="65"/>
        <end position="84"/>
    </location>
</feature>
<dbReference type="AlphaFoldDB" id="A0A7R9G4A1"/>
<keyword evidence="3" id="KW-1003">Cell membrane</keyword>
<comment type="subcellular location">
    <subcellularLocation>
        <location evidence="1">Cell membrane</location>
        <topology evidence="1">Multi-pass membrane protein</topology>
    </subcellularLocation>
</comment>
<evidence type="ECO:0000313" key="11">
    <source>
        <dbReference type="EMBL" id="CAD7266538.1"/>
    </source>
</evidence>
<evidence type="ECO:0000259" key="10">
    <source>
        <dbReference type="Pfam" id="PF00060"/>
    </source>
</evidence>
<dbReference type="GO" id="GO:0005886">
    <property type="term" value="C:plasma membrane"/>
    <property type="evidence" value="ECO:0007669"/>
    <property type="project" value="UniProtKB-SubCell"/>
</dbReference>
<evidence type="ECO:0000256" key="8">
    <source>
        <dbReference type="ARBA" id="ARBA00023180"/>
    </source>
</evidence>
<dbReference type="PANTHER" id="PTHR42643:SF24">
    <property type="entry name" value="IONOTROPIC RECEPTOR 60A"/>
    <property type="match status" value="1"/>
</dbReference>
<proteinExistence type="inferred from homology"/>
<dbReference type="InterPro" id="IPR052192">
    <property type="entry name" value="Insect_Ionotropic_Sensory_Rcpt"/>
</dbReference>
<dbReference type="PANTHER" id="PTHR42643">
    <property type="entry name" value="IONOTROPIC RECEPTOR 20A-RELATED"/>
    <property type="match status" value="1"/>
</dbReference>
<feature type="transmembrane region" description="Helical" evidence="9">
    <location>
        <begin position="26"/>
        <end position="45"/>
    </location>
</feature>